<dbReference type="RefSeq" id="WP_243920277.1">
    <property type="nucleotide sequence ID" value="NZ_JALHLG010000011.1"/>
</dbReference>
<gene>
    <name evidence="1" type="ORF">MTR66_09590</name>
</gene>
<name>A0ABT0BQI8_9SPHN</name>
<protein>
    <recommendedName>
        <fullName evidence="3">TniQ protein</fullName>
    </recommendedName>
</protein>
<dbReference type="Proteomes" id="UP001202281">
    <property type="component" value="Unassembled WGS sequence"/>
</dbReference>
<evidence type="ECO:0000313" key="1">
    <source>
        <dbReference type="EMBL" id="MCJ2187066.1"/>
    </source>
</evidence>
<comment type="caution">
    <text evidence="1">The sequence shown here is derived from an EMBL/GenBank/DDBJ whole genome shotgun (WGS) entry which is preliminary data.</text>
</comment>
<dbReference type="EMBL" id="JALHLG010000011">
    <property type="protein sequence ID" value="MCJ2187066.1"/>
    <property type="molecule type" value="Genomic_DNA"/>
</dbReference>
<evidence type="ECO:0008006" key="3">
    <source>
        <dbReference type="Google" id="ProtNLM"/>
    </source>
</evidence>
<proteinExistence type="predicted"/>
<organism evidence="1 2">
    <name type="scientific">Novosphingobium beihaiensis</name>
    <dbReference type="NCBI Taxonomy" id="2930389"/>
    <lineage>
        <taxon>Bacteria</taxon>
        <taxon>Pseudomonadati</taxon>
        <taxon>Pseudomonadota</taxon>
        <taxon>Alphaproteobacteria</taxon>
        <taxon>Sphingomonadales</taxon>
        <taxon>Sphingomonadaceae</taxon>
        <taxon>Novosphingobium</taxon>
    </lineage>
</organism>
<accession>A0ABT0BQI8</accession>
<sequence length="306" mass="33853">MAQLHFKTGDIFGNDDTLGNSAIADVGSEMNRGKMVRDELIAVLGDSMALREIAGYTLADILAAAVEAGKIEWTSEGRLGLPTGGEQDGTAEINSLGAENPRHHYYPCSFLNLFLFREVYRQSLIPFGCRNCYKVKVEASCVAELAAIREIAPAMPCPSKCACTLNYPYSVGVWSAFFYVDGLAMAFDVHRRLQAAIADHPRLANAELDVSVKRGCSLYEARLGPSDRWVIDETLEPLERRLHSLFEPPREHEGDNLATFMGWIVSAHSIGDESYLELTRGKPIRPPTVDYLKVESRLGRVPTNLE</sequence>
<evidence type="ECO:0000313" key="2">
    <source>
        <dbReference type="Proteomes" id="UP001202281"/>
    </source>
</evidence>
<reference evidence="1 2" key="1">
    <citation type="submission" date="2022-04" db="EMBL/GenBank/DDBJ databases">
        <title>Identification of a novel bacterium isolated from mangrove sediments.</title>
        <authorList>
            <person name="Pan X."/>
        </authorList>
    </citation>
    <scope>NUCLEOTIDE SEQUENCE [LARGE SCALE GENOMIC DNA]</scope>
    <source>
        <strain evidence="1 2">B2638</strain>
    </source>
</reference>
<keyword evidence="2" id="KW-1185">Reference proteome</keyword>